<dbReference type="InterPro" id="IPR003395">
    <property type="entry name" value="RecF/RecN/SMC_N"/>
</dbReference>
<dbReference type="Pfam" id="PF02463">
    <property type="entry name" value="SMC_N"/>
    <property type="match status" value="1"/>
</dbReference>
<dbReference type="GO" id="GO:0005634">
    <property type="term" value="C:nucleus"/>
    <property type="evidence" value="ECO:0007669"/>
    <property type="project" value="TreeGrafter"/>
</dbReference>
<keyword evidence="3 4" id="KW-0175">Coiled coil</keyword>
<accession>A0AAV5QJ24</accession>
<dbReference type="Gene3D" id="3.40.50.300">
    <property type="entry name" value="P-loop containing nucleotide triphosphate hydrolases"/>
    <property type="match status" value="2"/>
</dbReference>
<feature type="coiled-coil region" evidence="4">
    <location>
        <begin position="224"/>
        <end position="381"/>
    </location>
</feature>
<proteinExistence type="inferred from homology"/>
<dbReference type="EMBL" id="BTFZ01000002">
    <property type="protein sequence ID" value="GMM34370.1"/>
    <property type="molecule type" value="Genomic_DNA"/>
</dbReference>
<dbReference type="Proteomes" id="UP001360560">
    <property type="component" value="Unassembled WGS sequence"/>
</dbReference>
<name>A0AAV5QJ24_9ASCO</name>
<evidence type="ECO:0000313" key="7">
    <source>
        <dbReference type="EMBL" id="GMM34370.1"/>
    </source>
</evidence>
<dbReference type="GO" id="GO:0000724">
    <property type="term" value="P:double-strand break repair via homologous recombination"/>
    <property type="evidence" value="ECO:0007669"/>
    <property type="project" value="TreeGrafter"/>
</dbReference>
<organism evidence="7 8">
    <name type="scientific">Saccharomycopsis crataegensis</name>
    <dbReference type="NCBI Taxonomy" id="43959"/>
    <lineage>
        <taxon>Eukaryota</taxon>
        <taxon>Fungi</taxon>
        <taxon>Dikarya</taxon>
        <taxon>Ascomycota</taxon>
        <taxon>Saccharomycotina</taxon>
        <taxon>Saccharomycetes</taxon>
        <taxon>Saccharomycopsidaceae</taxon>
        <taxon>Saccharomycopsis</taxon>
    </lineage>
</organism>
<dbReference type="InterPro" id="IPR027417">
    <property type="entry name" value="P-loop_NTPase"/>
</dbReference>
<feature type="region of interest" description="Disordered" evidence="5">
    <location>
        <begin position="1"/>
        <end position="25"/>
    </location>
</feature>
<evidence type="ECO:0000256" key="5">
    <source>
        <dbReference type="SAM" id="MobiDB-lite"/>
    </source>
</evidence>
<dbReference type="GeneID" id="90072349"/>
<evidence type="ECO:0000313" key="8">
    <source>
        <dbReference type="Proteomes" id="UP001360560"/>
    </source>
</evidence>
<dbReference type="PANTHER" id="PTHR45916:SF1">
    <property type="entry name" value="STRUCTURAL MAINTENANCE OF CHROMOSOMES PROTEIN 5"/>
    <property type="match status" value="1"/>
</dbReference>
<dbReference type="RefSeq" id="XP_064851370.1">
    <property type="nucleotide sequence ID" value="XM_064995298.1"/>
</dbReference>
<dbReference type="GO" id="GO:0003697">
    <property type="term" value="F:single-stranded DNA binding"/>
    <property type="evidence" value="ECO:0007669"/>
    <property type="project" value="TreeGrafter"/>
</dbReference>
<feature type="coiled-coil region" evidence="4">
    <location>
        <begin position="806"/>
        <end position="842"/>
    </location>
</feature>
<evidence type="ECO:0000256" key="4">
    <source>
        <dbReference type="SAM" id="Coils"/>
    </source>
</evidence>
<feature type="domain" description="RecF/RecN/SMC N-terminal" evidence="6">
    <location>
        <begin position="48"/>
        <end position="1037"/>
    </location>
</feature>
<dbReference type="GO" id="GO:0016887">
    <property type="term" value="F:ATP hydrolysis activity"/>
    <property type="evidence" value="ECO:0007669"/>
    <property type="project" value="InterPro"/>
</dbReference>
<reference evidence="7 8" key="1">
    <citation type="journal article" date="2023" name="Elife">
        <title>Identification of key yeast species and microbe-microbe interactions impacting larval growth of Drosophila in the wild.</title>
        <authorList>
            <person name="Mure A."/>
            <person name="Sugiura Y."/>
            <person name="Maeda R."/>
            <person name="Honda K."/>
            <person name="Sakurai N."/>
            <person name="Takahashi Y."/>
            <person name="Watada M."/>
            <person name="Katoh T."/>
            <person name="Gotoh A."/>
            <person name="Gotoh Y."/>
            <person name="Taniguchi I."/>
            <person name="Nakamura K."/>
            <person name="Hayashi T."/>
            <person name="Katayama T."/>
            <person name="Uemura T."/>
            <person name="Hattori Y."/>
        </authorList>
    </citation>
    <scope>NUCLEOTIDE SEQUENCE [LARGE SCALE GENOMIC DNA]</scope>
    <source>
        <strain evidence="7 8">SC-9</strain>
    </source>
</reference>
<comment type="caution">
    <text evidence="7">The sequence shown here is derived from an EMBL/GenBank/DDBJ whole genome shotgun (WGS) entry which is preliminary data.</text>
</comment>
<dbReference type="PANTHER" id="PTHR45916">
    <property type="entry name" value="STRUCTURAL MAINTENANCE OF CHROMOSOMES PROTEIN 5"/>
    <property type="match status" value="1"/>
</dbReference>
<evidence type="ECO:0000256" key="1">
    <source>
        <dbReference type="ARBA" id="ARBA00010171"/>
    </source>
</evidence>
<dbReference type="SUPFAM" id="SSF52540">
    <property type="entry name" value="P-loop containing nucleoside triphosphate hydrolases"/>
    <property type="match status" value="2"/>
</dbReference>
<dbReference type="GO" id="GO:0030915">
    <property type="term" value="C:Smc5-Smc6 complex"/>
    <property type="evidence" value="ECO:0007669"/>
    <property type="project" value="TreeGrafter"/>
</dbReference>
<evidence type="ECO:0000259" key="6">
    <source>
        <dbReference type="Pfam" id="PF02463"/>
    </source>
</evidence>
<feature type="coiled-coil region" evidence="4">
    <location>
        <begin position="421"/>
        <end position="448"/>
    </location>
</feature>
<evidence type="ECO:0000256" key="2">
    <source>
        <dbReference type="ARBA" id="ARBA00018687"/>
    </source>
</evidence>
<dbReference type="AlphaFoldDB" id="A0AAV5QJ24"/>
<gene>
    <name evidence="7" type="ORF">DASC09_016950</name>
</gene>
<comment type="similarity">
    <text evidence="1">Belongs to the SMC family. SMC5 subfamily.</text>
</comment>
<keyword evidence="8" id="KW-1185">Reference proteome</keyword>
<evidence type="ECO:0000256" key="3">
    <source>
        <dbReference type="ARBA" id="ARBA00023054"/>
    </source>
</evidence>
<sequence length="1083" mass="124748">MSSVVSPVYNHRNGSSIDELDSRTTKRMKTRHENDDEIDLDKYNDGNIVKIKLKNFVTYSKTEFILSPTLNMIIGPNGTGKSTFVCAICLGLGGKPELLGRQKYAVDFIKEGEDFCFIEITLKFDHRDKKTITIRREMTRSPKAKSKEKSEWFVDNAKKDERVIAKLLKHLNLQLNNLCCFLPQDKVSSFAALKPEALLMETERATDPHLLEQHEKLIELDASRYEIKKELERNEENLANIEASRERLKEEAEKFLKFKQKKDELDLHEKLLPYAIVRDRKKKAANLKERRDALQAKHKKFLKFANPLDERTSQLEKEINKKGRKIENLKSHVSDVKNDLKEKTKLKADIDRTIEKYESEKSKLQSRSERKREELMKVIEEISQIKTDLQNIPEVDEAELRSVHQKRLEAREKQGELTPEINELKDIIRDAKSKADRINNKIYNLQKQIKSNDKIGVLDRIKSKQFRDTKSAVLRARQNPQLAHKLFEPPILSTNITDDRYVKYFEALVDNNTKLAFTAKSQETNDQVSKSIFGDINVSMRVPGKTSGRNFTDEQIKKMGFDGYLIDFIKGPEEVIKTVYESMYNVPVRLNDILPQQLENAQKVGSNGKPMFGIICAGDTIYRITRSRYGSKQAVCSAEQIRIFKSPLFGSKDINDNAEKEIDNLKAQLLRINQEASPQNERLSELKSQSDQYRADYDHWNKEHGKINGLRSSIHNLKNKLERKETARDALIQEAEKDMSSTIVKVERKITSLLQKRIEAIEELAIPVVEINKFSYELTSLEFEKIELHNKMVSMVKMGAELDGFKARFKDEVEKATKQYDIARKSNEVKKLKAITAEYSEELRLQIGELAAVYQAEDHLTEPYIVARIEAIKDEIGSLEDASSSSIDKLQTIERKLEEIAKIVPDLKANLAMHEKQINEIKGPWEERLDNLVQNISKNFSKKFVAVASAGEVILNKAATGLKDWKLELLVKFRDEGELRVLDPFIQSGGERAVSTIFFMLSLQGLTSSPFRVVDEINQGMDPKNESIVHKYMVESACQSDEQGNYSQYFLITPKLLTNLFYHEKMAVHCIMANHKVSDDFWR</sequence>
<protein>
    <recommendedName>
        <fullName evidence="2">Structural maintenance of chromosomes protein 5</fullName>
    </recommendedName>
</protein>
<feature type="coiled-coil region" evidence="4">
    <location>
        <begin position="648"/>
        <end position="763"/>
    </location>
</feature>